<dbReference type="PANTHER" id="PTHR32387:SF0">
    <property type="entry name" value="PROTEIN NO VEIN"/>
    <property type="match status" value="1"/>
</dbReference>
<evidence type="ECO:0000313" key="3">
    <source>
        <dbReference type="Proteomes" id="UP000604046"/>
    </source>
</evidence>
<dbReference type="OrthoDB" id="1262810at2759"/>
<reference evidence="2" key="1">
    <citation type="submission" date="2021-02" db="EMBL/GenBank/DDBJ databases">
        <authorList>
            <person name="Dougan E. K."/>
            <person name="Rhodes N."/>
            <person name="Thang M."/>
            <person name="Chan C."/>
        </authorList>
    </citation>
    <scope>NUCLEOTIDE SEQUENCE</scope>
</reference>
<comment type="caution">
    <text evidence="2">The sequence shown here is derived from an EMBL/GenBank/DDBJ whole genome shotgun (WGS) entry which is preliminary data.</text>
</comment>
<accession>A0A812NG33</accession>
<sequence>MRLKVAEAEEAVLEAVVAEATKLGEAWSEGACRKVTPDLGTFLDAAVTESPEEAQAIRAEEEARKQAERQERARWCPPSPDRLALWLRAGASLTLCDAARQTSVAQLCEAAVLCVREAAQDALEAAAAADEASKEEATDDKACRAQELDEGCAAALRFILSEAPATVLVEDALGRSCIVIMAEAFGFIADLPKPNLGEEPKATLRALCDGIGLCFSKSPSTLLWCLRSNESLRLASEAIAEHYKDAEDKPAPLLRLLDWIEVVMGGAWEVATEESDVLSRAVVEADFFDVEEMVDTSIRLRNFTDKMEQKVQEWKAEEAELKLLEFEARCAKKALAYEDRIARLEAEIARRAGSAARPKAKAKPTSVPEEAQKAEEAPEKEKKTTPPPPPQVTELDHGAVAEAKRVVESIRTDRLVNCEWEEGITEEVKAGLLGMRRSLCAAVERLAMDLYADECHCLWELIQNADDNKYDSGVQVPELSLALDVDPSHGAFVWTSNNEIGLTAE</sequence>
<keyword evidence="3" id="KW-1185">Reference proteome</keyword>
<name>A0A812NG33_9DINO</name>
<gene>
    <name evidence="2" type="ORF">SNAT2548_LOCUS16046</name>
</gene>
<dbReference type="PANTHER" id="PTHR32387">
    <property type="entry name" value="WU:FJ29H11"/>
    <property type="match status" value="1"/>
</dbReference>
<dbReference type="Proteomes" id="UP000604046">
    <property type="component" value="Unassembled WGS sequence"/>
</dbReference>
<dbReference type="InterPro" id="IPR052957">
    <property type="entry name" value="Auxin_embryo_med"/>
</dbReference>
<feature type="compositionally biased region" description="Basic and acidic residues" evidence="1">
    <location>
        <begin position="370"/>
        <end position="384"/>
    </location>
</feature>
<protein>
    <submittedName>
        <fullName evidence="2">Uncharacterized protein</fullName>
    </submittedName>
</protein>
<feature type="non-terminal residue" evidence="2">
    <location>
        <position position="505"/>
    </location>
</feature>
<evidence type="ECO:0000256" key="1">
    <source>
        <dbReference type="SAM" id="MobiDB-lite"/>
    </source>
</evidence>
<organism evidence="2 3">
    <name type="scientific">Symbiodinium natans</name>
    <dbReference type="NCBI Taxonomy" id="878477"/>
    <lineage>
        <taxon>Eukaryota</taxon>
        <taxon>Sar</taxon>
        <taxon>Alveolata</taxon>
        <taxon>Dinophyceae</taxon>
        <taxon>Suessiales</taxon>
        <taxon>Symbiodiniaceae</taxon>
        <taxon>Symbiodinium</taxon>
    </lineage>
</organism>
<dbReference type="AlphaFoldDB" id="A0A812NG33"/>
<evidence type="ECO:0000313" key="2">
    <source>
        <dbReference type="EMBL" id="CAE7305216.1"/>
    </source>
</evidence>
<proteinExistence type="predicted"/>
<dbReference type="EMBL" id="CAJNDS010002071">
    <property type="protein sequence ID" value="CAE7305216.1"/>
    <property type="molecule type" value="Genomic_DNA"/>
</dbReference>
<feature type="region of interest" description="Disordered" evidence="1">
    <location>
        <begin position="353"/>
        <end position="398"/>
    </location>
</feature>